<dbReference type="EMBL" id="JACEIK010000480">
    <property type="protein sequence ID" value="MCD7457815.1"/>
    <property type="molecule type" value="Genomic_DNA"/>
</dbReference>
<gene>
    <name evidence="1" type="ORF">HAX54_036319</name>
</gene>
<organism evidence="1 2">
    <name type="scientific">Datura stramonium</name>
    <name type="common">Jimsonweed</name>
    <name type="synonym">Common thornapple</name>
    <dbReference type="NCBI Taxonomy" id="4076"/>
    <lineage>
        <taxon>Eukaryota</taxon>
        <taxon>Viridiplantae</taxon>
        <taxon>Streptophyta</taxon>
        <taxon>Embryophyta</taxon>
        <taxon>Tracheophyta</taxon>
        <taxon>Spermatophyta</taxon>
        <taxon>Magnoliopsida</taxon>
        <taxon>eudicotyledons</taxon>
        <taxon>Gunneridae</taxon>
        <taxon>Pentapetalae</taxon>
        <taxon>asterids</taxon>
        <taxon>lamiids</taxon>
        <taxon>Solanales</taxon>
        <taxon>Solanaceae</taxon>
        <taxon>Solanoideae</taxon>
        <taxon>Datureae</taxon>
        <taxon>Datura</taxon>
    </lineage>
</organism>
<comment type="caution">
    <text evidence="1">The sequence shown here is derived from an EMBL/GenBank/DDBJ whole genome shotgun (WGS) entry which is preliminary data.</text>
</comment>
<reference evidence="1 2" key="1">
    <citation type="journal article" date="2021" name="BMC Genomics">
        <title>Datura genome reveals duplications of psychoactive alkaloid biosynthetic genes and high mutation rate following tissue culture.</title>
        <authorList>
            <person name="Rajewski A."/>
            <person name="Carter-House D."/>
            <person name="Stajich J."/>
            <person name="Litt A."/>
        </authorList>
    </citation>
    <scope>NUCLEOTIDE SEQUENCE [LARGE SCALE GENOMIC DNA]</scope>
    <source>
        <strain evidence="1">AR-01</strain>
    </source>
</reference>
<evidence type="ECO:0000313" key="2">
    <source>
        <dbReference type="Proteomes" id="UP000823775"/>
    </source>
</evidence>
<evidence type="ECO:0000313" key="1">
    <source>
        <dbReference type="EMBL" id="MCD7457815.1"/>
    </source>
</evidence>
<name>A0ABS8SG90_DATST</name>
<keyword evidence="2" id="KW-1185">Reference proteome</keyword>
<accession>A0ABS8SG90</accession>
<protein>
    <submittedName>
        <fullName evidence="1">Uncharacterized protein</fullName>
    </submittedName>
</protein>
<proteinExistence type="predicted"/>
<dbReference type="Proteomes" id="UP000823775">
    <property type="component" value="Unassembled WGS sequence"/>
</dbReference>
<sequence>MKGEEEDDDMRSGWWWSRRRSRDGKRWSAGKMKGGIKGDCFSGFDGRQIWVFSDHSGCWRKQRRGERGSYGCCCFFGLWVGRRGEREKREIERGDVGGLLVCERGRFGVAREIQWSLVWCCSGEGRRELAVCDGERKREMRSCRQCCFAGVNGGMVVAGGLLERVSCGEVLFGGERSDGSVAMMVVFRRREGVLGFYGDGEKRERCGCCFLEGEGRRKIGCGCSPVVLGVGCSVVFPVLMEV</sequence>